<dbReference type="InterPro" id="IPR007592">
    <property type="entry name" value="GEBP"/>
</dbReference>
<comment type="caution">
    <text evidence="4">The sequence shown here is derived from an EMBL/GenBank/DDBJ whole genome shotgun (WGS) entry which is preliminary data.</text>
</comment>
<evidence type="ECO:0000256" key="2">
    <source>
        <dbReference type="SAM" id="MobiDB-lite"/>
    </source>
</evidence>
<proteinExistence type="inferred from homology"/>
<dbReference type="InterPro" id="IPR053932">
    <property type="entry name" value="GeBP-like_DBD"/>
</dbReference>
<protein>
    <recommendedName>
        <fullName evidence="3">Glabrous enhancer-binding protein-like DBD domain-containing protein</fullName>
    </recommendedName>
</protein>
<gene>
    <name evidence="4" type="ORF">HU200_020993</name>
</gene>
<organism evidence="4 5">
    <name type="scientific">Digitaria exilis</name>
    <dbReference type="NCBI Taxonomy" id="1010633"/>
    <lineage>
        <taxon>Eukaryota</taxon>
        <taxon>Viridiplantae</taxon>
        <taxon>Streptophyta</taxon>
        <taxon>Embryophyta</taxon>
        <taxon>Tracheophyta</taxon>
        <taxon>Spermatophyta</taxon>
        <taxon>Magnoliopsida</taxon>
        <taxon>Liliopsida</taxon>
        <taxon>Poales</taxon>
        <taxon>Poaceae</taxon>
        <taxon>PACMAD clade</taxon>
        <taxon>Panicoideae</taxon>
        <taxon>Panicodae</taxon>
        <taxon>Paniceae</taxon>
        <taxon>Anthephorinae</taxon>
        <taxon>Digitaria</taxon>
    </lineage>
</organism>
<dbReference type="PANTHER" id="PTHR31662:SF13">
    <property type="entry name" value="OS09G0287600 PROTEIN"/>
    <property type="match status" value="1"/>
</dbReference>
<keyword evidence="5" id="KW-1185">Reference proteome</keyword>
<dbReference type="AlphaFoldDB" id="A0A835EZN1"/>
<feature type="region of interest" description="Disordered" evidence="2">
    <location>
        <begin position="1"/>
        <end position="150"/>
    </location>
</feature>
<evidence type="ECO:0000259" key="3">
    <source>
        <dbReference type="Pfam" id="PF04504"/>
    </source>
</evidence>
<dbReference type="PANTHER" id="PTHR31662">
    <property type="entry name" value="BNAANNG10740D PROTEIN-RELATED"/>
    <property type="match status" value="1"/>
</dbReference>
<dbReference type="Pfam" id="PF04504">
    <property type="entry name" value="GeBP-like_DBD"/>
    <property type="match status" value="1"/>
</dbReference>
<comment type="similarity">
    <text evidence="1">Belongs to the GeBP family.</text>
</comment>
<evidence type="ECO:0000313" key="4">
    <source>
        <dbReference type="EMBL" id="KAF8723989.1"/>
    </source>
</evidence>
<dbReference type="EMBL" id="JACEFO010001663">
    <property type="protein sequence ID" value="KAF8723989.1"/>
    <property type="molecule type" value="Genomic_DNA"/>
</dbReference>
<evidence type="ECO:0000313" key="5">
    <source>
        <dbReference type="Proteomes" id="UP000636709"/>
    </source>
</evidence>
<accession>A0A835EZN1</accession>
<dbReference type="GO" id="GO:0006355">
    <property type="term" value="P:regulation of DNA-templated transcription"/>
    <property type="evidence" value="ECO:0007669"/>
    <property type="project" value="InterPro"/>
</dbReference>
<evidence type="ECO:0000256" key="1">
    <source>
        <dbReference type="ARBA" id="ARBA00010820"/>
    </source>
</evidence>
<feature type="compositionally biased region" description="Basic and acidic residues" evidence="2">
    <location>
        <begin position="123"/>
        <end position="149"/>
    </location>
</feature>
<feature type="compositionally biased region" description="Acidic residues" evidence="2">
    <location>
        <begin position="112"/>
        <end position="122"/>
    </location>
</feature>
<dbReference type="OrthoDB" id="679858at2759"/>
<sequence length="330" mass="36789">MALKHSAQPLPPPPPAASSEETDSGSGSEESEEEEEIAHSPPPTAPKMTTTDLLQVKGQESEGSEEEEDDEEEEEEEDEEEEEKVNLVPPPLTIKNSSPPPNREESETFGNEGEEEETDDEAPERKPAPIQEAEEKGAKQPSSGEDKNPAARFQRIWSTGDEVRILEAMAAHRRDHGTLPQVDALAAVLAGSLDNSGCSLTALQSKITSLKRLYNMASKKGELPSKDHDRRIFDLSKSVWGSVMAVAVSGGARRDFDEMCELYPYLAEEVKALQRAHNGLFKREFEMMDEGKARLLDEKIKKQRMHQLRVHNRRHDLTKEVTKTLIDLVD</sequence>
<reference evidence="4" key="1">
    <citation type="submission" date="2020-07" db="EMBL/GenBank/DDBJ databases">
        <title>Genome sequence and genetic diversity analysis of an under-domesticated orphan crop, white fonio (Digitaria exilis).</title>
        <authorList>
            <person name="Bennetzen J.L."/>
            <person name="Chen S."/>
            <person name="Ma X."/>
            <person name="Wang X."/>
            <person name="Yssel A.E.J."/>
            <person name="Chaluvadi S.R."/>
            <person name="Johnson M."/>
            <person name="Gangashetty P."/>
            <person name="Hamidou F."/>
            <person name="Sanogo M.D."/>
            <person name="Zwaenepoel A."/>
            <person name="Wallace J."/>
            <person name="Van De Peer Y."/>
            <person name="Van Deynze A."/>
        </authorList>
    </citation>
    <scope>NUCLEOTIDE SEQUENCE</scope>
    <source>
        <tissue evidence="4">Leaves</tissue>
    </source>
</reference>
<name>A0A835EZN1_9POAL</name>
<feature type="domain" description="Glabrous enhancer-binding protein-like DBD" evidence="3">
    <location>
        <begin position="153"/>
        <end position="241"/>
    </location>
</feature>
<dbReference type="Proteomes" id="UP000636709">
    <property type="component" value="Unassembled WGS sequence"/>
</dbReference>
<feature type="compositionally biased region" description="Acidic residues" evidence="2">
    <location>
        <begin position="62"/>
        <end position="83"/>
    </location>
</feature>
<dbReference type="GO" id="GO:0005634">
    <property type="term" value="C:nucleus"/>
    <property type="evidence" value="ECO:0007669"/>
    <property type="project" value="TreeGrafter"/>
</dbReference>